<evidence type="ECO:0000256" key="4">
    <source>
        <dbReference type="ARBA" id="ARBA00023163"/>
    </source>
</evidence>
<evidence type="ECO:0000256" key="3">
    <source>
        <dbReference type="ARBA" id="ARBA00023125"/>
    </source>
</evidence>
<reference evidence="9 10" key="1">
    <citation type="journal article" date="2013" name="Genome Announc.">
        <title>Draft Genome Sequence of the Cellulolytic, Mesophilic, Anaerobic Bacterium Clostridium termitidis Strain CT1112 (DSM 5398).</title>
        <authorList>
            <person name="Lal S."/>
            <person name="Ramachandran U."/>
            <person name="Zhang X."/>
            <person name="Munir R."/>
            <person name="Sparling R."/>
            <person name="Levin D.B."/>
        </authorList>
    </citation>
    <scope>NUCLEOTIDE SEQUENCE [LARGE SCALE GENOMIC DNA]</scope>
    <source>
        <strain evidence="9 10">CT1112</strain>
    </source>
</reference>
<organism evidence="9 10">
    <name type="scientific">Ruminiclostridium cellobioparum subsp. termitidis CT1112</name>
    <dbReference type="NCBI Taxonomy" id="1195236"/>
    <lineage>
        <taxon>Bacteria</taxon>
        <taxon>Bacillati</taxon>
        <taxon>Bacillota</taxon>
        <taxon>Clostridia</taxon>
        <taxon>Eubacteriales</taxon>
        <taxon>Oscillospiraceae</taxon>
        <taxon>Ruminiclostridium</taxon>
    </lineage>
</organism>
<dbReference type="PANTHER" id="PTHR43280:SF28">
    <property type="entry name" value="HTH-TYPE TRANSCRIPTIONAL ACTIVATOR RHAS"/>
    <property type="match status" value="1"/>
</dbReference>
<protein>
    <recommendedName>
        <fullName evidence="1">Stage 0 sporulation protein A homolog</fullName>
    </recommendedName>
</protein>
<evidence type="ECO:0000256" key="6">
    <source>
        <dbReference type="PROSITE-ProRule" id="PRU00169"/>
    </source>
</evidence>
<keyword evidence="3" id="KW-0238">DNA-binding</keyword>
<gene>
    <name evidence="9" type="ORF">CTER_5469</name>
</gene>
<sequence length="541" mass="62886">MYKLLIVDDEPYIVEGLADLLGSSPDFDIYTAASGNSALEILDRVRMDIVLTDIQMPGKNGLELLKEIHNRWPFCRTIILTAYSDFDYAYQAIENKAVDYVLKTEGEDAIVAAVNQCIEQIENEMRQQQFLEESREQMDSVMSIIQNSCLINALEGEAEEVCAQEFHKYNIELDTGRPVLLMGVRIDRFSPGDNSKDKLNYLIQLGRIFDKYLNQFFICYQTSYQNKNMIWLLQARNADGSVHRLKETLEIIQQHCWQALGLSISVIYDDFIDWQELNNRYRTVRLVLEQLTINGDDGILASTRFYRDRKDSADVNRRDRGKDWGRNFQNLQTCLEEEDREGVEKVLDDLLSESEEDRATLPVKLQLYHTVVGALLSYLNNRALSEEVFTDQTNFELFFSYSDRAEMKERIMKLIEQILDVNKKNRESHSEKFTARIKNYIKANLGGDLSLAAISERFYINPVYMSRLFKQTTGINLSDYITAKRINYSKKLLVETEMKIHMIAKEAGYDSPAYFIRIFKKMERVTPQEYRNLAAEENVSM</sequence>
<keyword evidence="6" id="KW-0597">Phosphoprotein</keyword>
<evidence type="ECO:0000256" key="2">
    <source>
        <dbReference type="ARBA" id="ARBA00023015"/>
    </source>
</evidence>
<dbReference type="Gene3D" id="3.40.50.2300">
    <property type="match status" value="1"/>
</dbReference>
<keyword evidence="2" id="KW-0805">Transcription regulation</keyword>
<keyword evidence="4" id="KW-0804">Transcription</keyword>
<dbReference type="InterPro" id="IPR001789">
    <property type="entry name" value="Sig_transdc_resp-reg_receiver"/>
</dbReference>
<dbReference type="SMART" id="SM00448">
    <property type="entry name" value="REC"/>
    <property type="match status" value="1"/>
</dbReference>
<evidence type="ECO:0000313" key="10">
    <source>
        <dbReference type="Proteomes" id="UP000014155"/>
    </source>
</evidence>
<dbReference type="PROSITE" id="PS50110">
    <property type="entry name" value="RESPONSE_REGULATORY"/>
    <property type="match status" value="1"/>
</dbReference>
<keyword evidence="10" id="KW-1185">Reference proteome</keyword>
<feature type="modified residue" description="4-aspartylphosphate" evidence="6">
    <location>
        <position position="53"/>
    </location>
</feature>
<dbReference type="InterPro" id="IPR011006">
    <property type="entry name" value="CheY-like_superfamily"/>
</dbReference>
<dbReference type="GO" id="GO:0043565">
    <property type="term" value="F:sequence-specific DNA binding"/>
    <property type="evidence" value="ECO:0007669"/>
    <property type="project" value="InterPro"/>
</dbReference>
<dbReference type="PRINTS" id="PR00032">
    <property type="entry name" value="HTHARAC"/>
</dbReference>
<dbReference type="InterPro" id="IPR018060">
    <property type="entry name" value="HTH_AraC"/>
</dbReference>
<dbReference type="GO" id="GO:0003700">
    <property type="term" value="F:DNA-binding transcription factor activity"/>
    <property type="evidence" value="ECO:0007669"/>
    <property type="project" value="InterPro"/>
</dbReference>
<name>S0FZP0_RUMCE</name>
<evidence type="ECO:0000259" key="7">
    <source>
        <dbReference type="PROSITE" id="PS01124"/>
    </source>
</evidence>
<dbReference type="InterPro" id="IPR020449">
    <property type="entry name" value="Tscrpt_reg_AraC-type_HTH"/>
</dbReference>
<proteinExistence type="predicted"/>
<dbReference type="Pfam" id="PF12833">
    <property type="entry name" value="HTH_18"/>
    <property type="match status" value="1"/>
</dbReference>
<dbReference type="STRING" id="1195236.CTER_5469"/>
<comment type="function">
    <text evidence="5">May play the central regulatory role in sporulation. It may be an element of the effector pathway responsible for the activation of sporulation genes in response to nutritional stress. Spo0A may act in concert with spo0H (a sigma factor) to control the expression of some genes that are critical to the sporulation process.</text>
</comment>
<evidence type="ECO:0000256" key="5">
    <source>
        <dbReference type="ARBA" id="ARBA00024867"/>
    </source>
</evidence>
<feature type="domain" description="Response regulatory" evidence="8">
    <location>
        <begin position="3"/>
        <end position="118"/>
    </location>
</feature>
<dbReference type="PROSITE" id="PS01124">
    <property type="entry name" value="HTH_ARAC_FAMILY_2"/>
    <property type="match status" value="1"/>
</dbReference>
<dbReference type="AlphaFoldDB" id="S0FZP0"/>
<dbReference type="InterPro" id="IPR009057">
    <property type="entry name" value="Homeodomain-like_sf"/>
</dbReference>
<dbReference type="eggNOG" id="COG4753">
    <property type="taxonomic scope" value="Bacteria"/>
</dbReference>
<dbReference type="RefSeq" id="WP_004623172.1">
    <property type="nucleotide sequence ID" value="NZ_AORV01000009.1"/>
</dbReference>
<dbReference type="Gene3D" id="1.10.10.60">
    <property type="entry name" value="Homeodomain-like"/>
    <property type="match status" value="2"/>
</dbReference>
<dbReference type="Proteomes" id="UP000014155">
    <property type="component" value="Unassembled WGS sequence"/>
</dbReference>
<dbReference type="PATRIC" id="fig|1195236.3.peg.268"/>
<comment type="caution">
    <text evidence="9">The sequence shown here is derived from an EMBL/GenBank/DDBJ whole genome shotgun (WGS) entry which is preliminary data.</text>
</comment>
<accession>S0FZP0</accession>
<dbReference type="GO" id="GO:0000160">
    <property type="term" value="P:phosphorelay signal transduction system"/>
    <property type="evidence" value="ECO:0007669"/>
    <property type="project" value="InterPro"/>
</dbReference>
<evidence type="ECO:0000256" key="1">
    <source>
        <dbReference type="ARBA" id="ARBA00018672"/>
    </source>
</evidence>
<dbReference type="SUPFAM" id="SSF52172">
    <property type="entry name" value="CheY-like"/>
    <property type="match status" value="1"/>
</dbReference>
<dbReference type="eggNOG" id="COG2207">
    <property type="taxonomic scope" value="Bacteria"/>
</dbReference>
<dbReference type="Pfam" id="PF00072">
    <property type="entry name" value="Response_reg"/>
    <property type="match status" value="1"/>
</dbReference>
<feature type="domain" description="HTH araC/xylS-type" evidence="7">
    <location>
        <begin position="435"/>
        <end position="533"/>
    </location>
</feature>
<dbReference type="PANTHER" id="PTHR43280">
    <property type="entry name" value="ARAC-FAMILY TRANSCRIPTIONAL REGULATOR"/>
    <property type="match status" value="1"/>
</dbReference>
<dbReference type="EMBL" id="AORV01000009">
    <property type="protein sequence ID" value="EMS74003.1"/>
    <property type="molecule type" value="Genomic_DNA"/>
</dbReference>
<evidence type="ECO:0000313" key="9">
    <source>
        <dbReference type="EMBL" id="EMS74003.1"/>
    </source>
</evidence>
<evidence type="ECO:0000259" key="8">
    <source>
        <dbReference type="PROSITE" id="PS50110"/>
    </source>
</evidence>
<dbReference type="SUPFAM" id="SSF46689">
    <property type="entry name" value="Homeodomain-like"/>
    <property type="match status" value="2"/>
</dbReference>
<dbReference type="CDD" id="cd17536">
    <property type="entry name" value="REC_YesN-like"/>
    <property type="match status" value="1"/>
</dbReference>
<dbReference type="SMART" id="SM00342">
    <property type="entry name" value="HTH_ARAC"/>
    <property type="match status" value="1"/>
</dbReference>